<name>A0ABY8MEJ3_9SPIO</name>
<evidence type="ECO:0000313" key="3">
    <source>
        <dbReference type="Proteomes" id="UP001228690"/>
    </source>
</evidence>
<organism evidence="2 3">
    <name type="scientific">Candidatus Haliotispira prima</name>
    <dbReference type="NCBI Taxonomy" id="3034016"/>
    <lineage>
        <taxon>Bacteria</taxon>
        <taxon>Pseudomonadati</taxon>
        <taxon>Spirochaetota</taxon>
        <taxon>Spirochaetia</taxon>
        <taxon>Spirochaetales</taxon>
        <taxon>Spirochaetaceae</taxon>
        <taxon>Candidatus Haliotispira</taxon>
    </lineage>
</organism>
<dbReference type="RefSeq" id="WP_326926549.1">
    <property type="nucleotide sequence ID" value="NZ_CP123443.1"/>
</dbReference>
<dbReference type="EMBL" id="CP123443">
    <property type="protein sequence ID" value="WGK68372.1"/>
    <property type="molecule type" value="Genomic_DNA"/>
</dbReference>
<protein>
    <submittedName>
        <fullName evidence="2">DNA circularization N-terminal domain-containing protein</fullName>
    </submittedName>
</protein>
<dbReference type="Pfam" id="PF07157">
    <property type="entry name" value="DNA_circ_N"/>
    <property type="match status" value="1"/>
</dbReference>
<dbReference type="Proteomes" id="UP001228690">
    <property type="component" value="Chromosome"/>
</dbReference>
<feature type="domain" description="DNA circulation N-terminal" evidence="1">
    <location>
        <begin position="42"/>
        <end position="104"/>
    </location>
</feature>
<reference evidence="2 3" key="1">
    <citation type="submission" date="2023-04" db="EMBL/GenBank/DDBJ databases">
        <title>Spirochaete genome identified in red abalone sample constitutes a novel genus.</title>
        <authorList>
            <person name="Sharma S.P."/>
            <person name="Purcell C.M."/>
            <person name="Hyde J.R."/>
            <person name="Severin A.J."/>
        </authorList>
    </citation>
    <scope>NUCLEOTIDE SEQUENCE [LARGE SCALE GENOMIC DNA]</scope>
    <source>
        <strain evidence="2 3">SP-2023</strain>
    </source>
</reference>
<accession>A0ABY8MEJ3</accession>
<evidence type="ECO:0000259" key="1">
    <source>
        <dbReference type="Pfam" id="PF07157"/>
    </source>
</evidence>
<evidence type="ECO:0000313" key="2">
    <source>
        <dbReference type="EMBL" id="WGK68372.1"/>
    </source>
</evidence>
<sequence>MSAVREFPKAAERDWQAAKAAAGKEGRGTVKLTAPGGAVAFFHLGEVSNSFGQRIDTHSYPVLGGYWQQPLGTEVNRFSVSGWIVGADYLKQRDCLSKVLHTKHNSDNPLRLELSTYEPLAVLFKSGSQKESGTDGGQVELSLEFTRVLNVRPTVRIRDYTANVQSARRAVFAAVSADTAKVSAAGFRTASKTLTPLVTTASGVVNKTDLASAGINQAISQISQGIEQSVLSPGQIINSLGSVIAMLTAAVTGTIEQVEREARKLHRYFLSWSEYLLPGSADSPAEQDARNMAINTLRVLGIVGQAENLLNISPVSIGDARALFGQLEQAEGGLIAPGGALHSALGSLNIAVREQLRALGWFELSRAEVLRVGGVGLSSLALAARLGSEEASIRAMNNAQNAFFIGGNVKYVPV</sequence>
<gene>
    <name evidence="2" type="ORF">P0082_07740</name>
</gene>
<dbReference type="InterPro" id="IPR009826">
    <property type="entry name" value="DNA_circ_N"/>
</dbReference>
<proteinExistence type="predicted"/>
<keyword evidence="3" id="KW-1185">Reference proteome</keyword>